<reference evidence="3 4" key="1">
    <citation type="submission" date="2016-10" db="EMBL/GenBank/DDBJ databases">
        <authorList>
            <person name="de Groot N.N."/>
        </authorList>
    </citation>
    <scope>NUCLEOTIDE SEQUENCE [LARGE SCALE GENOMIC DNA]</scope>
    <source>
        <strain evidence="3 4">LMG 2247</strain>
    </source>
</reference>
<proteinExistence type="predicted"/>
<keyword evidence="1" id="KW-0560">Oxidoreductase</keyword>
<dbReference type="GO" id="GO:0051536">
    <property type="term" value="F:iron-sulfur cluster binding"/>
    <property type="evidence" value="ECO:0007669"/>
    <property type="project" value="InterPro"/>
</dbReference>
<dbReference type="Pfam" id="PF13510">
    <property type="entry name" value="Fer2_4"/>
    <property type="match status" value="1"/>
</dbReference>
<organism evidence="3 4">
    <name type="scientific">Paraburkholderia phenazinium</name>
    <dbReference type="NCBI Taxonomy" id="60549"/>
    <lineage>
        <taxon>Bacteria</taxon>
        <taxon>Pseudomonadati</taxon>
        <taxon>Pseudomonadota</taxon>
        <taxon>Betaproteobacteria</taxon>
        <taxon>Burkholderiales</taxon>
        <taxon>Burkholderiaceae</taxon>
        <taxon>Paraburkholderia</taxon>
    </lineage>
</organism>
<dbReference type="SUPFAM" id="SSF54292">
    <property type="entry name" value="2Fe-2S ferredoxin-like"/>
    <property type="match status" value="1"/>
</dbReference>
<evidence type="ECO:0000256" key="1">
    <source>
        <dbReference type="ARBA" id="ARBA00023002"/>
    </source>
</evidence>
<feature type="domain" description="2Fe-2S ferredoxin-type" evidence="2">
    <location>
        <begin position="16"/>
        <end position="97"/>
    </location>
</feature>
<dbReference type="InterPro" id="IPR042204">
    <property type="entry name" value="2Fe-2S-bd_N"/>
</dbReference>
<dbReference type="InterPro" id="IPR001041">
    <property type="entry name" value="2Fe-2S_ferredoxin-type"/>
</dbReference>
<evidence type="ECO:0000313" key="3">
    <source>
        <dbReference type="EMBL" id="SDI22812.1"/>
    </source>
</evidence>
<dbReference type="PROSITE" id="PS51085">
    <property type="entry name" value="2FE2S_FER_2"/>
    <property type="match status" value="1"/>
</dbReference>
<evidence type="ECO:0000259" key="2">
    <source>
        <dbReference type="PROSITE" id="PS51085"/>
    </source>
</evidence>
<evidence type="ECO:0000313" key="4">
    <source>
        <dbReference type="Proteomes" id="UP000199706"/>
    </source>
</evidence>
<sequence length="101" mass="10786">MSGEDVMRIHETNHAVTVELFLDGQRFTARTGESVAAALFASGVKALRTSAHLHQPRGMFCLMGSCQECLVMVGGRRVLACQTPVTDGLHVETVAETGADV</sequence>
<dbReference type="Gene3D" id="3.10.20.440">
    <property type="entry name" value="2Fe-2S iron-sulphur cluster binding domain, sarcosine oxidase, alpha subunit, N-terminal domain"/>
    <property type="match status" value="1"/>
</dbReference>
<accession>A0A1G8IVJ4</accession>
<dbReference type="EMBL" id="FNCJ01000019">
    <property type="protein sequence ID" value="SDI22812.1"/>
    <property type="molecule type" value="Genomic_DNA"/>
</dbReference>
<dbReference type="InterPro" id="IPR036010">
    <property type="entry name" value="2Fe-2S_ferredoxin-like_sf"/>
</dbReference>
<protein>
    <submittedName>
        <fullName evidence="3">2Fe-2S iron-sulfur cluster binding domain-containing protein</fullName>
    </submittedName>
</protein>
<name>A0A1G8IVJ4_9BURK</name>
<gene>
    <name evidence="3" type="ORF">SAMN05216466_11926</name>
</gene>
<dbReference type="AlphaFoldDB" id="A0A1G8IVJ4"/>
<dbReference type="CDD" id="cd00207">
    <property type="entry name" value="fer2"/>
    <property type="match status" value="1"/>
</dbReference>
<dbReference type="Proteomes" id="UP000199706">
    <property type="component" value="Unassembled WGS sequence"/>
</dbReference>
<dbReference type="GO" id="GO:0016491">
    <property type="term" value="F:oxidoreductase activity"/>
    <property type="evidence" value="ECO:0007669"/>
    <property type="project" value="UniProtKB-KW"/>
</dbReference>